<keyword evidence="2" id="KW-1185">Reference proteome</keyword>
<reference evidence="1" key="1">
    <citation type="journal article" date="2020" name="Nat. Commun.">
        <title>Large-scale genome sequencing of mycorrhizal fungi provides insights into the early evolution of symbiotic traits.</title>
        <authorList>
            <person name="Miyauchi S."/>
            <person name="Kiss E."/>
            <person name="Kuo A."/>
            <person name="Drula E."/>
            <person name="Kohler A."/>
            <person name="Sanchez-Garcia M."/>
            <person name="Morin E."/>
            <person name="Andreopoulos B."/>
            <person name="Barry K.W."/>
            <person name="Bonito G."/>
            <person name="Buee M."/>
            <person name="Carver A."/>
            <person name="Chen C."/>
            <person name="Cichocki N."/>
            <person name="Clum A."/>
            <person name="Culley D."/>
            <person name="Crous P.W."/>
            <person name="Fauchery L."/>
            <person name="Girlanda M."/>
            <person name="Hayes R.D."/>
            <person name="Keri Z."/>
            <person name="LaButti K."/>
            <person name="Lipzen A."/>
            <person name="Lombard V."/>
            <person name="Magnuson J."/>
            <person name="Maillard F."/>
            <person name="Murat C."/>
            <person name="Nolan M."/>
            <person name="Ohm R.A."/>
            <person name="Pangilinan J."/>
            <person name="Pereira M.F."/>
            <person name="Perotto S."/>
            <person name="Peter M."/>
            <person name="Pfister S."/>
            <person name="Riley R."/>
            <person name="Sitrit Y."/>
            <person name="Stielow J.B."/>
            <person name="Szollosi G."/>
            <person name="Zifcakova L."/>
            <person name="Stursova M."/>
            <person name="Spatafora J.W."/>
            <person name="Tedersoo L."/>
            <person name="Vaario L.M."/>
            <person name="Yamada A."/>
            <person name="Yan M."/>
            <person name="Wang P."/>
            <person name="Xu J."/>
            <person name="Bruns T."/>
            <person name="Baldrian P."/>
            <person name="Vilgalys R."/>
            <person name="Dunand C."/>
            <person name="Henrissat B."/>
            <person name="Grigoriev I.V."/>
            <person name="Hibbett D."/>
            <person name="Nagy L.G."/>
            <person name="Martin F.M."/>
        </authorList>
    </citation>
    <scope>NUCLEOTIDE SEQUENCE</scope>
    <source>
        <strain evidence="1">UH-Tt-Lm1</strain>
    </source>
</reference>
<evidence type="ECO:0000313" key="1">
    <source>
        <dbReference type="EMBL" id="KAF9778192.1"/>
    </source>
</evidence>
<proteinExistence type="predicted"/>
<dbReference type="Proteomes" id="UP000736335">
    <property type="component" value="Unassembled WGS sequence"/>
</dbReference>
<protein>
    <recommendedName>
        <fullName evidence="3">BTB domain-containing protein</fullName>
    </recommendedName>
</protein>
<accession>A0A9P6L1H0</accession>
<dbReference type="EMBL" id="WIUZ02000024">
    <property type="protein sequence ID" value="KAF9778192.1"/>
    <property type="molecule type" value="Genomic_DNA"/>
</dbReference>
<organism evidence="1 2">
    <name type="scientific">Thelephora terrestris</name>
    <dbReference type="NCBI Taxonomy" id="56493"/>
    <lineage>
        <taxon>Eukaryota</taxon>
        <taxon>Fungi</taxon>
        <taxon>Dikarya</taxon>
        <taxon>Basidiomycota</taxon>
        <taxon>Agaricomycotina</taxon>
        <taxon>Agaricomycetes</taxon>
        <taxon>Thelephorales</taxon>
        <taxon>Thelephoraceae</taxon>
        <taxon>Thelephora</taxon>
    </lineage>
</organism>
<reference evidence="1" key="2">
    <citation type="submission" date="2020-11" db="EMBL/GenBank/DDBJ databases">
        <authorList>
            <consortium name="DOE Joint Genome Institute"/>
            <person name="Kuo A."/>
            <person name="Miyauchi S."/>
            <person name="Kiss E."/>
            <person name="Drula E."/>
            <person name="Kohler A."/>
            <person name="Sanchez-Garcia M."/>
            <person name="Andreopoulos B."/>
            <person name="Barry K.W."/>
            <person name="Bonito G."/>
            <person name="Buee M."/>
            <person name="Carver A."/>
            <person name="Chen C."/>
            <person name="Cichocki N."/>
            <person name="Clum A."/>
            <person name="Culley D."/>
            <person name="Crous P.W."/>
            <person name="Fauchery L."/>
            <person name="Girlanda M."/>
            <person name="Hayes R."/>
            <person name="Keri Z."/>
            <person name="Labutti K."/>
            <person name="Lipzen A."/>
            <person name="Lombard V."/>
            <person name="Magnuson J."/>
            <person name="Maillard F."/>
            <person name="Morin E."/>
            <person name="Murat C."/>
            <person name="Nolan M."/>
            <person name="Ohm R."/>
            <person name="Pangilinan J."/>
            <person name="Pereira M."/>
            <person name="Perotto S."/>
            <person name="Peter M."/>
            <person name="Riley R."/>
            <person name="Sitrit Y."/>
            <person name="Stielow B."/>
            <person name="Szollosi G."/>
            <person name="Zifcakova L."/>
            <person name="Stursova M."/>
            <person name="Spatafora J.W."/>
            <person name="Tedersoo L."/>
            <person name="Vaario L.-M."/>
            <person name="Yamada A."/>
            <person name="Yan M."/>
            <person name="Wang P."/>
            <person name="Xu J."/>
            <person name="Bruns T."/>
            <person name="Baldrian P."/>
            <person name="Vilgalys R."/>
            <person name="Henrissat B."/>
            <person name="Grigoriev I.V."/>
            <person name="Hibbett D."/>
            <person name="Nagy L.G."/>
            <person name="Martin F.M."/>
        </authorList>
    </citation>
    <scope>NUCLEOTIDE SEQUENCE</scope>
    <source>
        <strain evidence="1">UH-Tt-Lm1</strain>
    </source>
</reference>
<dbReference type="AlphaFoldDB" id="A0A9P6L1H0"/>
<evidence type="ECO:0000313" key="2">
    <source>
        <dbReference type="Proteomes" id="UP000736335"/>
    </source>
</evidence>
<gene>
    <name evidence="1" type="ORF">BJ322DRAFT_1093558</name>
</gene>
<dbReference type="OrthoDB" id="2367075at2759"/>
<comment type="caution">
    <text evidence="1">The sequence shown here is derived from an EMBL/GenBank/DDBJ whole genome shotgun (WGS) entry which is preliminary data.</text>
</comment>
<evidence type="ECO:0008006" key="3">
    <source>
        <dbReference type="Google" id="ProtNLM"/>
    </source>
</evidence>
<sequence>MFSLPTVGPNGPCPVEGQTDSLPIEIPGVTKPEMESFLGFVYFGMHDENAFTMESWIALLSFSTRFICDKIRARAIREIESIQARVDPIERIVLAVRHNVPQWLSGAYQELCQRQDSLTEAEGEKLGLSTVIKLMRAREILLSGSDVRDPRFLSNRLSRAPGMSSSSSYMARMQLLDAEPVRPHISSDFWGTLHTPSVELRFDPQRVAEVVRDVFTLEGSPSSP</sequence>
<name>A0A9P6L1H0_9AGAM</name>